<organism evidence="1 2">
    <name type="scientific">Gordonia effusa NBRC 100432</name>
    <dbReference type="NCBI Taxonomy" id="1077974"/>
    <lineage>
        <taxon>Bacteria</taxon>
        <taxon>Bacillati</taxon>
        <taxon>Actinomycetota</taxon>
        <taxon>Actinomycetes</taxon>
        <taxon>Mycobacteriales</taxon>
        <taxon>Gordoniaceae</taxon>
        <taxon>Gordonia</taxon>
    </lineage>
</organism>
<keyword evidence="2" id="KW-1185">Reference proteome</keyword>
<proteinExistence type="predicted"/>
<dbReference type="AlphaFoldDB" id="H0QZQ8"/>
<evidence type="ECO:0000313" key="2">
    <source>
        <dbReference type="Proteomes" id="UP000035034"/>
    </source>
</evidence>
<evidence type="ECO:0000313" key="1">
    <source>
        <dbReference type="EMBL" id="GAB18309.1"/>
    </source>
</evidence>
<gene>
    <name evidence="1" type="ORF">GOEFS_051_00040</name>
</gene>
<dbReference type="eggNOG" id="ENOG5031VW8">
    <property type="taxonomic scope" value="Bacteria"/>
</dbReference>
<reference evidence="1 2" key="1">
    <citation type="submission" date="2011-12" db="EMBL/GenBank/DDBJ databases">
        <title>Whole genome shotgun sequence of Gordonia effusa NBRC 100432.</title>
        <authorList>
            <person name="Yoshida I."/>
            <person name="Takarada H."/>
            <person name="Hosoyama A."/>
            <person name="Tsuchikane K."/>
            <person name="Katsumata H."/>
            <person name="Yamazaki S."/>
            <person name="Fujita N."/>
        </authorList>
    </citation>
    <scope>NUCLEOTIDE SEQUENCE [LARGE SCALE GENOMIC DNA]</scope>
    <source>
        <strain evidence="1 2">NBRC 100432</strain>
    </source>
</reference>
<dbReference type="OrthoDB" id="4570648at2"/>
<dbReference type="STRING" id="1077974.GOEFS_051_00040"/>
<dbReference type="EMBL" id="BAEH01000051">
    <property type="protein sequence ID" value="GAB18309.1"/>
    <property type="molecule type" value="Genomic_DNA"/>
</dbReference>
<protein>
    <submittedName>
        <fullName evidence="1">Uncharacterized protein</fullName>
    </submittedName>
</protein>
<name>H0QZQ8_9ACTN</name>
<sequence>MFEGWLDHTTVRRFTPPRPVTVDMSRALPVTIGSLGARRSPTLRVRANAMRLELHMVGRQIAWAQVFDSQWLAIVEIPVASANKVSRLTMTLWVPAAAITVTDSTRL</sequence>
<comment type="caution">
    <text evidence="1">The sequence shown here is derived from an EMBL/GenBank/DDBJ whole genome shotgun (WGS) entry which is preliminary data.</text>
</comment>
<dbReference type="Proteomes" id="UP000035034">
    <property type="component" value="Unassembled WGS sequence"/>
</dbReference>
<accession>H0QZQ8</accession>